<comment type="cofactor">
    <cofactor evidence="1">
        <name>Zn(2+)</name>
        <dbReference type="ChEBI" id="CHEBI:29105"/>
    </cofactor>
</comment>
<feature type="chain" id="PRO_5012771387" evidence="8">
    <location>
        <begin position="23"/>
        <end position="363"/>
    </location>
</feature>
<evidence type="ECO:0000256" key="4">
    <source>
        <dbReference type="ARBA" id="ARBA00022723"/>
    </source>
</evidence>
<gene>
    <name evidence="10" type="ORF">VQ7734_03409</name>
</gene>
<proteinExistence type="inferred from homology"/>
<name>A0A1M7YY78_9VIBR</name>
<dbReference type="STRING" id="1117707.VQ7734_03409"/>
<keyword evidence="4" id="KW-0479">Metal-binding</keyword>
<evidence type="ECO:0000313" key="11">
    <source>
        <dbReference type="Proteomes" id="UP000184600"/>
    </source>
</evidence>
<dbReference type="InterPro" id="IPR024079">
    <property type="entry name" value="MetalloPept_cat_dom_sf"/>
</dbReference>
<keyword evidence="11" id="KW-1185">Reference proteome</keyword>
<protein>
    <submittedName>
        <fullName evidence="10">Deuterolysin metalloprotease (M35) family protein</fullName>
    </submittedName>
</protein>
<evidence type="ECO:0000256" key="5">
    <source>
        <dbReference type="ARBA" id="ARBA00022801"/>
    </source>
</evidence>
<keyword evidence="3 10" id="KW-0645">Protease</keyword>
<evidence type="ECO:0000256" key="3">
    <source>
        <dbReference type="ARBA" id="ARBA00022670"/>
    </source>
</evidence>
<keyword evidence="8" id="KW-0732">Signal</keyword>
<reference evidence="11" key="1">
    <citation type="submission" date="2016-12" db="EMBL/GenBank/DDBJ databases">
        <authorList>
            <person name="Rodrigo-Torres L."/>
            <person name="Arahal R.D."/>
            <person name="Lucena T."/>
        </authorList>
    </citation>
    <scope>NUCLEOTIDE SEQUENCE [LARGE SCALE GENOMIC DNA]</scope>
</reference>
<dbReference type="SUPFAM" id="SSF55486">
    <property type="entry name" value="Metalloproteases ('zincins'), catalytic domain"/>
    <property type="match status" value="1"/>
</dbReference>
<evidence type="ECO:0000313" key="10">
    <source>
        <dbReference type="EMBL" id="SHO57639.1"/>
    </source>
</evidence>
<dbReference type="PANTHER" id="PTHR37016">
    <property type="match status" value="1"/>
</dbReference>
<evidence type="ECO:0000256" key="7">
    <source>
        <dbReference type="ARBA" id="ARBA00023049"/>
    </source>
</evidence>
<dbReference type="GO" id="GO:0046872">
    <property type="term" value="F:metal ion binding"/>
    <property type="evidence" value="ECO:0007669"/>
    <property type="project" value="UniProtKB-KW"/>
</dbReference>
<feature type="signal peptide" evidence="8">
    <location>
        <begin position="1"/>
        <end position="22"/>
    </location>
</feature>
<keyword evidence="6" id="KW-0862">Zinc</keyword>
<dbReference type="Proteomes" id="UP000184600">
    <property type="component" value="Unassembled WGS sequence"/>
</dbReference>
<sequence>MNNIKKLLLATALGSMSSLAFAQSLEVTIQPADQSFDKNSDVKVNVTVTNTSQEDVKVLSWYLVQNAALQNNAFDVTVDGEKVSYTGPIVKRPAPTADDYIQLAAGETITQTFDLSAYYDMTQAGTYSVQYDVDALGLIKDSSTARSKSKAADLQQLKSNNVSFWVEGLGPKTDLLSKIQTAELNAKFGITYAGSCSNSKKSSIKTAVSASQNLSYDAYKHLYDYWDKGSESDRYSTWFGSYDSSRYSTVTNHFYKIYSALNNQNITMDCYCEGNLSNAYAYVYPNQPYHIHLCGAFWNASTTGSDSQAGTIIHEMSHFTVNGGTEDVAYGQYNARYLATNSPDKAVKNADNHEYFAENPYNQ</sequence>
<dbReference type="SMART" id="SM01351">
    <property type="entry name" value="Aspzincin_M35"/>
    <property type="match status" value="1"/>
</dbReference>
<comment type="similarity">
    <text evidence="2">Belongs to the peptidase M35 family.</text>
</comment>
<feature type="domain" description="Lysine-specific metallo-endopeptidase" evidence="9">
    <location>
        <begin position="220"/>
        <end position="358"/>
    </location>
</feature>
<dbReference type="OrthoDB" id="7649992at2"/>
<dbReference type="Gene3D" id="2.60.40.2970">
    <property type="match status" value="1"/>
</dbReference>
<dbReference type="RefSeq" id="WP_073584759.1">
    <property type="nucleotide sequence ID" value="NZ_AP024897.1"/>
</dbReference>
<accession>A0A1M7YY78</accession>
<dbReference type="GO" id="GO:0006508">
    <property type="term" value="P:proteolysis"/>
    <property type="evidence" value="ECO:0007669"/>
    <property type="project" value="UniProtKB-KW"/>
</dbReference>
<evidence type="ECO:0000256" key="2">
    <source>
        <dbReference type="ARBA" id="ARBA00010279"/>
    </source>
</evidence>
<dbReference type="GO" id="GO:0004222">
    <property type="term" value="F:metalloendopeptidase activity"/>
    <property type="evidence" value="ECO:0007669"/>
    <property type="project" value="InterPro"/>
</dbReference>
<evidence type="ECO:0000259" key="9">
    <source>
        <dbReference type="SMART" id="SM01351"/>
    </source>
</evidence>
<keyword evidence="5" id="KW-0378">Hydrolase</keyword>
<dbReference type="AlphaFoldDB" id="A0A1M7YY78"/>
<dbReference type="EMBL" id="FRFG01000043">
    <property type="protein sequence ID" value="SHO57639.1"/>
    <property type="molecule type" value="Genomic_DNA"/>
</dbReference>
<evidence type="ECO:0000256" key="6">
    <source>
        <dbReference type="ARBA" id="ARBA00022833"/>
    </source>
</evidence>
<evidence type="ECO:0000256" key="8">
    <source>
        <dbReference type="SAM" id="SignalP"/>
    </source>
</evidence>
<dbReference type="InterPro" id="IPR050414">
    <property type="entry name" value="Fungal_M35_metalloproteases"/>
</dbReference>
<evidence type="ECO:0000256" key="1">
    <source>
        <dbReference type="ARBA" id="ARBA00001947"/>
    </source>
</evidence>
<dbReference type="Pfam" id="PF14521">
    <property type="entry name" value="Aspzincin_M35"/>
    <property type="match status" value="1"/>
</dbReference>
<dbReference type="InterPro" id="IPR029463">
    <property type="entry name" value="Lys_MEP"/>
</dbReference>
<dbReference type="PANTHER" id="PTHR37016:SF3">
    <property type="entry name" value="NEUTRAL PROTEASE 2-RELATED"/>
    <property type="match status" value="1"/>
</dbReference>
<organism evidence="10 11">
    <name type="scientific">Vibrio quintilis</name>
    <dbReference type="NCBI Taxonomy" id="1117707"/>
    <lineage>
        <taxon>Bacteria</taxon>
        <taxon>Pseudomonadati</taxon>
        <taxon>Pseudomonadota</taxon>
        <taxon>Gammaproteobacteria</taxon>
        <taxon>Vibrionales</taxon>
        <taxon>Vibrionaceae</taxon>
        <taxon>Vibrio</taxon>
    </lineage>
</organism>
<keyword evidence="7 10" id="KW-0482">Metalloprotease</keyword>
<dbReference type="Gene3D" id="3.40.390.10">
    <property type="entry name" value="Collagenase (Catalytic Domain)"/>
    <property type="match status" value="1"/>
</dbReference>